<dbReference type="Proteomes" id="UP001210925">
    <property type="component" value="Unassembled WGS sequence"/>
</dbReference>
<dbReference type="InterPro" id="IPR050491">
    <property type="entry name" value="AmpC-like"/>
</dbReference>
<dbReference type="InterPro" id="IPR036265">
    <property type="entry name" value="HIT-like_sf"/>
</dbReference>
<dbReference type="PANTHER" id="PTHR46825">
    <property type="entry name" value="D-ALANYL-D-ALANINE-CARBOXYPEPTIDASE/ENDOPEPTIDASE AMPH"/>
    <property type="match status" value="1"/>
</dbReference>
<dbReference type="Gene3D" id="3.40.710.10">
    <property type="entry name" value="DD-peptidase/beta-lactamase superfamily"/>
    <property type="match status" value="1"/>
</dbReference>
<dbReference type="Pfam" id="PF11969">
    <property type="entry name" value="DcpS_C"/>
    <property type="match status" value="1"/>
</dbReference>
<evidence type="ECO:0000256" key="4">
    <source>
        <dbReference type="PROSITE-ProRule" id="PRU00464"/>
    </source>
</evidence>
<dbReference type="SUPFAM" id="SSF56601">
    <property type="entry name" value="beta-lactamase/transpeptidase-like"/>
    <property type="match status" value="1"/>
</dbReference>
<gene>
    <name evidence="6" type="ORF">HK103_005642</name>
</gene>
<dbReference type="AlphaFoldDB" id="A0AAD5Y792"/>
<comment type="caution">
    <text evidence="6">The sequence shown here is derived from an EMBL/GenBank/DDBJ whole genome shotgun (WGS) entry which is preliminary data.</text>
</comment>
<dbReference type="PANTHER" id="PTHR46825:SF12">
    <property type="entry name" value="PENICILLIN-BINDING PROTEIN 4"/>
    <property type="match status" value="1"/>
</dbReference>
<feature type="short sequence motif" description="Histidine triad motif" evidence="3 4">
    <location>
        <begin position="95"/>
        <end position="99"/>
    </location>
</feature>
<keyword evidence="7" id="KW-1185">Reference proteome</keyword>
<feature type="domain" description="HIT" evidence="5">
    <location>
        <begin position="4"/>
        <end position="110"/>
    </location>
</feature>
<dbReference type="EMBL" id="JADGKB010000054">
    <property type="protein sequence ID" value="KAJ3256183.1"/>
    <property type="molecule type" value="Genomic_DNA"/>
</dbReference>
<dbReference type="InterPro" id="IPR001466">
    <property type="entry name" value="Beta-lactam-related"/>
</dbReference>
<dbReference type="SUPFAM" id="SSF54197">
    <property type="entry name" value="HIT-like"/>
    <property type="match status" value="1"/>
</dbReference>
<evidence type="ECO:0000313" key="6">
    <source>
        <dbReference type="EMBL" id="KAJ3256183.1"/>
    </source>
</evidence>
<evidence type="ECO:0000256" key="2">
    <source>
        <dbReference type="PIRSR" id="PIRSR601310-1"/>
    </source>
</evidence>
<feature type="active site" description="Tele-AMP-histidine intermediate" evidence="2">
    <location>
        <position position="97"/>
    </location>
</feature>
<protein>
    <recommendedName>
        <fullName evidence="5">HIT domain-containing protein</fullName>
    </recommendedName>
</protein>
<sequence>MSCVFCDIVEKNDSNIILYNDGQFVAFKDISPAASVHFLLIPKTHLGNISELNNSHSDMLSRMKEIADRLLNDQNILKQDQVVGFHVPPFVFVPHLHLHLEKIYGGKPFGITCSTVSNGTISFESSFGYSKAPFLPFFTKTKLTRDTRFQVGEISQVLVSLAILRLVDQGLVDLDQDILQYIADLQFRNESQEKVTIRKLVNHLVDIEYQYFQGYSANQKLPSIQELLLGKSMKKDILIKSVGKYRYNEAGYVILQHIMETVAKKPFHQIMYEQILGPCGMDNSSFETTGNLSVGHIWYCNPIYFKKRVYPYASYPPAVKGLWTTSKDLALFLIQFCKCVNEEWDSLLSPLTSINLKSTKPEIFGWHHENDLYSVQGETIGFKSIIRNYENDYVHFHNILAKSTDIPIELKLEKQLSLKDFFFRWLNYMFGK</sequence>
<proteinExistence type="inferred from homology"/>
<name>A0AAD5Y792_9FUNG</name>
<dbReference type="InterPro" id="IPR001310">
    <property type="entry name" value="Histidine_triad_HIT"/>
</dbReference>
<dbReference type="GO" id="GO:0003824">
    <property type="term" value="F:catalytic activity"/>
    <property type="evidence" value="ECO:0007669"/>
    <property type="project" value="InterPro"/>
</dbReference>
<dbReference type="Pfam" id="PF00144">
    <property type="entry name" value="Beta-lactamase"/>
    <property type="match status" value="1"/>
</dbReference>
<evidence type="ECO:0000256" key="1">
    <source>
        <dbReference type="ARBA" id="ARBA00038215"/>
    </source>
</evidence>
<dbReference type="PROSITE" id="PS51084">
    <property type="entry name" value="HIT_2"/>
    <property type="match status" value="1"/>
</dbReference>
<dbReference type="InterPro" id="IPR011146">
    <property type="entry name" value="HIT-like"/>
</dbReference>
<evidence type="ECO:0000313" key="7">
    <source>
        <dbReference type="Proteomes" id="UP001210925"/>
    </source>
</evidence>
<dbReference type="PRINTS" id="PR00332">
    <property type="entry name" value="HISTRIAD"/>
</dbReference>
<reference evidence="6" key="1">
    <citation type="submission" date="2020-05" db="EMBL/GenBank/DDBJ databases">
        <title>Phylogenomic resolution of chytrid fungi.</title>
        <authorList>
            <person name="Stajich J.E."/>
            <person name="Amses K."/>
            <person name="Simmons R."/>
            <person name="Seto K."/>
            <person name="Myers J."/>
            <person name="Bonds A."/>
            <person name="Quandt C.A."/>
            <person name="Barry K."/>
            <person name="Liu P."/>
            <person name="Grigoriev I."/>
            <person name="Longcore J.E."/>
            <person name="James T.Y."/>
        </authorList>
    </citation>
    <scope>NUCLEOTIDE SEQUENCE</scope>
    <source>
        <strain evidence="6">PLAUS21</strain>
    </source>
</reference>
<accession>A0AAD5Y792</accession>
<dbReference type="Gene3D" id="3.30.428.10">
    <property type="entry name" value="HIT-like"/>
    <property type="match status" value="1"/>
</dbReference>
<organism evidence="6 7">
    <name type="scientific">Boothiomyces macroporosus</name>
    <dbReference type="NCBI Taxonomy" id="261099"/>
    <lineage>
        <taxon>Eukaryota</taxon>
        <taxon>Fungi</taxon>
        <taxon>Fungi incertae sedis</taxon>
        <taxon>Chytridiomycota</taxon>
        <taxon>Chytridiomycota incertae sedis</taxon>
        <taxon>Chytridiomycetes</taxon>
        <taxon>Rhizophydiales</taxon>
        <taxon>Terramycetaceae</taxon>
        <taxon>Boothiomyces</taxon>
    </lineage>
</organism>
<evidence type="ECO:0000256" key="3">
    <source>
        <dbReference type="PIRSR" id="PIRSR601310-3"/>
    </source>
</evidence>
<evidence type="ECO:0000259" key="5">
    <source>
        <dbReference type="PROSITE" id="PS51084"/>
    </source>
</evidence>
<dbReference type="InterPro" id="IPR012338">
    <property type="entry name" value="Beta-lactam/transpept-like"/>
</dbReference>
<comment type="similarity">
    <text evidence="1">Belongs to the peptidase S12 family.</text>
</comment>